<reference evidence="2" key="3">
    <citation type="submission" date="2018-08" db="UniProtKB">
        <authorList>
            <consortium name="EnsemblPlants"/>
        </authorList>
    </citation>
    <scope>IDENTIFICATION</scope>
    <source>
        <strain evidence="2">cv. Bd21</strain>
    </source>
</reference>
<dbReference type="InParanoid" id="A0A2K2CY60"/>
<dbReference type="Proteomes" id="UP000008810">
    <property type="component" value="Chromosome 3"/>
</dbReference>
<sequence>MNSAAHLDSFVMLWTQISRIDLTADFDKIEWLVNSTGIYPANSAYNVQFIGRTPAPHLNAIWHIKAQGKENAHVFTIAAYTVWNLWTERNRRIFQKESLSVKGVFVLIREEIRLFHDAFQVS</sequence>
<reference evidence="1" key="2">
    <citation type="submission" date="2017-06" db="EMBL/GenBank/DDBJ databases">
        <title>WGS assembly of Brachypodium distachyon.</title>
        <authorList>
            <consortium name="The International Brachypodium Initiative"/>
            <person name="Lucas S."/>
            <person name="Harmon-Smith M."/>
            <person name="Lail K."/>
            <person name="Tice H."/>
            <person name="Grimwood J."/>
            <person name="Bruce D."/>
            <person name="Barry K."/>
            <person name="Shu S."/>
            <person name="Lindquist E."/>
            <person name="Wang M."/>
            <person name="Pitluck S."/>
            <person name="Vogel J.P."/>
            <person name="Garvin D.F."/>
            <person name="Mockler T.C."/>
            <person name="Schmutz J."/>
            <person name="Rokhsar D."/>
            <person name="Bevan M.W."/>
        </authorList>
    </citation>
    <scope>NUCLEOTIDE SEQUENCE</scope>
    <source>
        <strain evidence="1">Bd21</strain>
    </source>
</reference>
<evidence type="ECO:0000313" key="1">
    <source>
        <dbReference type="EMBL" id="PNT66969.1"/>
    </source>
</evidence>
<dbReference type="Gramene" id="PNT66969">
    <property type="protein sequence ID" value="PNT66969"/>
    <property type="gene ID" value="BRADI_3g18974v3"/>
</dbReference>
<proteinExistence type="predicted"/>
<gene>
    <name evidence="1" type="ORF">BRADI_3g18974v3</name>
</gene>
<evidence type="ECO:0000313" key="2">
    <source>
        <dbReference type="EnsemblPlants" id="PNT66969"/>
    </source>
</evidence>
<reference evidence="1 2" key="1">
    <citation type="journal article" date="2010" name="Nature">
        <title>Genome sequencing and analysis of the model grass Brachypodium distachyon.</title>
        <authorList>
            <consortium name="International Brachypodium Initiative"/>
        </authorList>
    </citation>
    <scope>NUCLEOTIDE SEQUENCE [LARGE SCALE GENOMIC DNA]</scope>
    <source>
        <strain evidence="1 2">Bd21</strain>
    </source>
</reference>
<dbReference type="EMBL" id="CM000882">
    <property type="protein sequence ID" value="PNT66969.1"/>
    <property type="molecule type" value="Genomic_DNA"/>
</dbReference>
<dbReference type="AlphaFoldDB" id="A0A2K2CY60"/>
<dbReference type="EnsemblPlants" id="PNT66969">
    <property type="protein sequence ID" value="PNT66969"/>
    <property type="gene ID" value="BRADI_3g18974v3"/>
</dbReference>
<protein>
    <submittedName>
        <fullName evidence="1 2">Uncharacterized protein</fullName>
    </submittedName>
</protein>
<name>A0A2K2CY60_BRADI</name>
<keyword evidence="3" id="KW-1185">Reference proteome</keyword>
<accession>A0A2K2CY60</accession>
<dbReference type="OrthoDB" id="692647at2759"/>
<organism evidence="1">
    <name type="scientific">Brachypodium distachyon</name>
    <name type="common">Purple false brome</name>
    <name type="synonym">Trachynia distachya</name>
    <dbReference type="NCBI Taxonomy" id="15368"/>
    <lineage>
        <taxon>Eukaryota</taxon>
        <taxon>Viridiplantae</taxon>
        <taxon>Streptophyta</taxon>
        <taxon>Embryophyta</taxon>
        <taxon>Tracheophyta</taxon>
        <taxon>Spermatophyta</taxon>
        <taxon>Magnoliopsida</taxon>
        <taxon>Liliopsida</taxon>
        <taxon>Poales</taxon>
        <taxon>Poaceae</taxon>
        <taxon>BOP clade</taxon>
        <taxon>Pooideae</taxon>
        <taxon>Stipodae</taxon>
        <taxon>Brachypodieae</taxon>
        <taxon>Brachypodium</taxon>
    </lineage>
</organism>
<evidence type="ECO:0000313" key="3">
    <source>
        <dbReference type="Proteomes" id="UP000008810"/>
    </source>
</evidence>